<dbReference type="AlphaFoldDB" id="A0A1J1HJ48"/>
<dbReference type="InterPro" id="IPR013087">
    <property type="entry name" value="Znf_C2H2_type"/>
</dbReference>
<dbReference type="SMART" id="SM00868">
    <property type="entry name" value="zf-AD"/>
    <property type="match status" value="1"/>
</dbReference>
<reference evidence="7 8" key="1">
    <citation type="submission" date="2015-04" db="EMBL/GenBank/DDBJ databases">
        <authorList>
            <person name="Syromyatnikov M.Y."/>
            <person name="Popov V.N."/>
        </authorList>
    </citation>
    <scope>NUCLEOTIDE SEQUENCE [LARGE SCALE GENOMIC DNA]</scope>
</reference>
<feature type="domain" description="C2H2-type" evidence="6">
    <location>
        <begin position="408"/>
        <end position="436"/>
    </location>
</feature>
<dbReference type="PROSITE" id="PS00028">
    <property type="entry name" value="ZINC_FINGER_C2H2_1"/>
    <property type="match status" value="5"/>
</dbReference>
<keyword evidence="4" id="KW-0862">Zinc</keyword>
<protein>
    <submittedName>
        <fullName evidence="7">CLUMA_CG001823, isoform A</fullName>
    </submittedName>
</protein>
<accession>A0A1J1HJ48</accession>
<feature type="domain" description="C2H2-type" evidence="6">
    <location>
        <begin position="465"/>
        <end position="492"/>
    </location>
</feature>
<evidence type="ECO:0000313" key="8">
    <source>
        <dbReference type="Proteomes" id="UP000183832"/>
    </source>
</evidence>
<dbReference type="SUPFAM" id="SSF57667">
    <property type="entry name" value="beta-beta-alpha zinc fingers"/>
    <property type="match status" value="3"/>
</dbReference>
<feature type="domain" description="C2H2-type" evidence="6">
    <location>
        <begin position="493"/>
        <end position="520"/>
    </location>
</feature>
<dbReference type="InterPro" id="IPR012934">
    <property type="entry name" value="Znf_AD"/>
</dbReference>
<evidence type="ECO:0000256" key="4">
    <source>
        <dbReference type="ARBA" id="ARBA00022833"/>
    </source>
</evidence>
<evidence type="ECO:0000256" key="5">
    <source>
        <dbReference type="PROSITE-ProRule" id="PRU00042"/>
    </source>
</evidence>
<evidence type="ECO:0000256" key="2">
    <source>
        <dbReference type="ARBA" id="ARBA00022737"/>
    </source>
</evidence>
<dbReference type="GO" id="GO:0000977">
    <property type="term" value="F:RNA polymerase II transcription regulatory region sequence-specific DNA binding"/>
    <property type="evidence" value="ECO:0007669"/>
    <property type="project" value="TreeGrafter"/>
</dbReference>
<gene>
    <name evidence="7" type="ORF">CLUMA_CG001823</name>
</gene>
<dbReference type="PANTHER" id="PTHR24409">
    <property type="entry name" value="ZINC FINGER PROTEIN 142"/>
    <property type="match status" value="1"/>
</dbReference>
<evidence type="ECO:0000259" key="6">
    <source>
        <dbReference type="PROSITE" id="PS50157"/>
    </source>
</evidence>
<dbReference type="Pfam" id="PF12874">
    <property type="entry name" value="zf-met"/>
    <property type="match status" value="1"/>
</dbReference>
<keyword evidence="3 5" id="KW-0863">Zinc-finger</keyword>
<dbReference type="Proteomes" id="UP000183832">
    <property type="component" value="Unassembled WGS sequence"/>
</dbReference>
<dbReference type="OrthoDB" id="6077919at2759"/>
<dbReference type="EMBL" id="CVRI01000006">
    <property type="protein sequence ID" value="CRK88037.1"/>
    <property type="molecule type" value="Genomic_DNA"/>
</dbReference>
<dbReference type="SMART" id="SM00355">
    <property type="entry name" value="ZnF_C2H2"/>
    <property type="match status" value="9"/>
</dbReference>
<dbReference type="InterPro" id="IPR036236">
    <property type="entry name" value="Znf_C2H2_sf"/>
</dbReference>
<name>A0A1J1HJ48_9DIPT</name>
<keyword evidence="8" id="KW-1185">Reference proteome</keyword>
<dbReference type="STRING" id="568069.A0A1J1HJ48"/>
<dbReference type="PROSITE" id="PS50157">
    <property type="entry name" value="ZINC_FINGER_C2H2_2"/>
    <property type="match status" value="4"/>
</dbReference>
<dbReference type="Pfam" id="PF00096">
    <property type="entry name" value="zf-C2H2"/>
    <property type="match status" value="2"/>
</dbReference>
<dbReference type="GO" id="GO:0000981">
    <property type="term" value="F:DNA-binding transcription factor activity, RNA polymerase II-specific"/>
    <property type="evidence" value="ECO:0007669"/>
    <property type="project" value="TreeGrafter"/>
</dbReference>
<dbReference type="Gene3D" id="3.30.160.60">
    <property type="entry name" value="Classic Zinc Finger"/>
    <property type="match status" value="5"/>
</dbReference>
<evidence type="ECO:0000256" key="3">
    <source>
        <dbReference type="ARBA" id="ARBA00022771"/>
    </source>
</evidence>
<feature type="domain" description="C2H2-type" evidence="6">
    <location>
        <begin position="437"/>
        <end position="464"/>
    </location>
</feature>
<sequence length="565" mass="66911">METICECIFCQNTVNLYMINSSLHIGEEIMELQEVIIDLFLAKLNEEVFNFICEECKSKITEFYQFKQSARQKMIKLEVFDNLQEFLNLNHDNKVPTIRISENEFTISYNELDDGLIDESLKTEVEEEEATIYYEEENMQVEVEEEEIGMEPYFEIEAINDESQSAIVDPEFEIQMQSPSDQFEADDADKTYKCKCGVVVQSLAELQSHMQQHKLKPPNATNSCCGVNFKDIKYYQQHQCAHENFEAISSFLPSHVCNVCRVMYSCEDDLMDHLSQHSQVDEVVEDFLIERRSAYEDHFFRTFEPKNDEVNEIVDADAFSCGHCKKQFNEQNMKVHLLFFHTNNVICPIDNRCFEDDKQVRLFSGHIRNKHNEIFEKNVLYNCRHCNQGFATNFEKLEHMKQCEAKLYVCENHCNKRFATEWLLKNHLKIVQGEDRFSCETCKKRCVSRSDLQIHSRAHTNERPYSCPICHKRFKTSANRSSHMDIHEPQKKHECKICGEKFQTRPILRKHKKKHDEKYQEDCICKICERKYLTRQHVLRHLKNYHNAPADLSTEKMNEFYSEYL</sequence>
<organism evidence="7 8">
    <name type="scientific">Clunio marinus</name>
    <dbReference type="NCBI Taxonomy" id="568069"/>
    <lineage>
        <taxon>Eukaryota</taxon>
        <taxon>Metazoa</taxon>
        <taxon>Ecdysozoa</taxon>
        <taxon>Arthropoda</taxon>
        <taxon>Hexapoda</taxon>
        <taxon>Insecta</taxon>
        <taxon>Pterygota</taxon>
        <taxon>Neoptera</taxon>
        <taxon>Endopterygota</taxon>
        <taxon>Diptera</taxon>
        <taxon>Nematocera</taxon>
        <taxon>Chironomoidea</taxon>
        <taxon>Chironomidae</taxon>
        <taxon>Clunio</taxon>
    </lineage>
</organism>
<proteinExistence type="predicted"/>
<dbReference type="PANTHER" id="PTHR24409:SF295">
    <property type="entry name" value="AZ2-RELATED"/>
    <property type="match status" value="1"/>
</dbReference>
<dbReference type="GO" id="GO:0005634">
    <property type="term" value="C:nucleus"/>
    <property type="evidence" value="ECO:0007669"/>
    <property type="project" value="InterPro"/>
</dbReference>
<dbReference type="FunFam" id="3.30.160.60:FF:000110">
    <property type="entry name" value="Zinc finger protein-like"/>
    <property type="match status" value="1"/>
</dbReference>
<evidence type="ECO:0000256" key="1">
    <source>
        <dbReference type="ARBA" id="ARBA00022723"/>
    </source>
</evidence>
<evidence type="ECO:0000313" key="7">
    <source>
        <dbReference type="EMBL" id="CRK88037.1"/>
    </source>
</evidence>
<dbReference type="GO" id="GO:0008270">
    <property type="term" value="F:zinc ion binding"/>
    <property type="evidence" value="ECO:0007669"/>
    <property type="project" value="UniProtKB-KW"/>
</dbReference>
<keyword evidence="2" id="KW-0677">Repeat</keyword>
<keyword evidence="1" id="KW-0479">Metal-binding</keyword>